<organism evidence="1">
    <name type="scientific">uncultured Chloroflexia bacterium</name>
    <dbReference type="NCBI Taxonomy" id="1672391"/>
    <lineage>
        <taxon>Bacteria</taxon>
        <taxon>Bacillati</taxon>
        <taxon>Chloroflexota</taxon>
        <taxon>Chloroflexia</taxon>
        <taxon>environmental samples</taxon>
    </lineage>
</organism>
<accession>A0A6J4H3N2</accession>
<evidence type="ECO:0000313" key="1">
    <source>
        <dbReference type="EMBL" id="CAA9214028.1"/>
    </source>
</evidence>
<gene>
    <name evidence="1" type="ORF">AVDCRST_MAG93-151</name>
</gene>
<feature type="non-terminal residue" evidence="1">
    <location>
        <position position="34"/>
    </location>
</feature>
<feature type="non-terminal residue" evidence="1">
    <location>
        <position position="1"/>
    </location>
</feature>
<dbReference type="AlphaFoldDB" id="A0A6J4H3N2"/>
<dbReference type="EMBL" id="CADCTR010000049">
    <property type="protein sequence ID" value="CAA9214028.1"/>
    <property type="molecule type" value="Genomic_DNA"/>
</dbReference>
<sequence length="34" mass="3791">GQVWLISIYNRSSPSASAKLIRNCCVPCIPHITY</sequence>
<name>A0A6J4H3N2_9CHLR</name>
<reference evidence="1" key="1">
    <citation type="submission" date="2020-02" db="EMBL/GenBank/DDBJ databases">
        <authorList>
            <person name="Meier V. D."/>
        </authorList>
    </citation>
    <scope>NUCLEOTIDE SEQUENCE</scope>
    <source>
        <strain evidence="1">AVDCRST_MAG93</strain>
    </source>
</reference>
<protein>
    <submittedName>
        <fullName evidence="1">Uncharacterized protein</fullName>
    </submittedName>
</protein>
<proteinExistence type="predicted"/>